<accession>A0ABR3S1H6</accession>
<evidence type="ECO:0000256" key="5">
    <source>
        <dbReference type="ARBA" id="ARBA00023163"/>
    </source>
</evidence>
<evidence type="ECO:0000256" key="3">
    <source>
        <dbReference type="ARBA" id="ARBA00023015"/>
    </source>
</evidence>
<evidence type="ECO:0000256" key="1">
    <source>
        <dbReference type="ARBA" id="ARBA00022723"/>
    </source>
</evidence>
<keyword evidence="6" id="KW-0539">Nucleus</keyword>
<proteinExistence type="predicted"/>
<name>A0ABR3S1H6_9PLEO</name>
<gene>
    <name evidence="7" type="ORF">SLS60_002019</name>
</gene>
<dbReference type="InterPro" id="IPR052360">
    <property type="entry name" value="Transcr_Regulatory_Proteins"/>
</dbReference>
<evidence type="ECO:0000313" key="7">
    <source>
        <dbReference type="EMBL" id="KAL1610353.1"/>
    </source>
</evidence>
<keyword evidence="1" id="KW-0479">Metal-binding</keyword>
<keyword evidence="4" id="KW-0238">DNA-binding</keyword>
<dbReference type="PANTHER" id="PTHR36206">
    <property type="entry name" value="ASPERCRYPTIN BIOSYNTHESIS CLUSTER-SPECIFIC TRANSCRIPTION REGULATOR ATNN-RELATED"/>
    <property type="match status" value="1"/>
</dbReference>
<organism evidence="7 8">
    <name type="scientific">Paraconiothyrium brasiliense</name>
    <dbReference type="NCBI Taxonomy" id="300254"/>
    <lineage>
        <taxon>Eukaryota</taxon>
        <taxon>Fungi</taxon>
        <taxon>Dikarya</taxon>
        <taxon>Ascomycota</taxon>
        <taxon>Pezizomycotina</taxon>
        <taxon>Dothideomycetes</taxon>
        <taxon>Pleosporomycetidae</taxon>
        <taxon>Pleosporales</taxon>
        <taxon>Massarineae</taxon>
        <taxon>Didymosphaeriaceae</taxon>
        <taxon>Paraconiothyrium</taxon>
    </lineage>
</organism>
<evidence type="ECO:0000313" key="8">
    <source>
        <dbReference type="Proteomes" id="UP001521785"/>
    </source>
</evidence>
<keyword evidence="3" id="KW-0805">Transcription regulation</keyword>
<dbReference type="PANTHER" id="PTHR36206:SF4">
    <property type="entry name" value="HYPOTHETICAL CONSERVED PROTEIN (EUROFUNG)-RELATED"/>
    <property type="match status" value="1"/>
</dbReference>
<reference evidence="7 8" key="1">
    <citation type="submission" date="2024-02" db="EMBL/GenBank/DDBJ databases">
        <title>De novo assembly and annotation of 12 fungi associated with fruit tree decline syndrome in Ontario, Canada.</title>
        <authorList>
            <person name="Sulman M."/>
            <person name="Ellouze W."/>
            <person name="Ilyukhin E."/>
        </authorList>
    </citation>
    <scope>NUCLEOTIDE SEQUENCE [LARGE SCALE GENOMIC DNA]</scope>
    <source>
        <strain evidence="7 8">M42-189</strain>
    </source>
</reference>
<dbReference type="EMBL" id="JAKJXO020000002">
    <property type="protein sequence ID" value="KAL1610353.1"/>
    <property type="molecule type" value="Genomic_DNA"/>
</dbReference>
<keyword evidence="5" id="KW-0804">Transcription</keyword>
<keyword evidence="8" id="KW-1185">Reference proteome</keyword>
<comment type="caution">
    <text evidence="7">The sequence shown here is derived from an EMBL/GenBank/DDBJ whole genome shotgun (WGS) entry which is preliminary data.</text>
</comment>
<evidence type="ECO:0000256" key="6">
    <source>
        <dbReference type="ARBA" id="ARBA00023242"/>
    </source>
</evidence>
<keyword evidence="2" id="KW-0862">Zinc</keyword>
<evidence type="ECO:0000256" key="2">
    <source>
        <dbReference type="ARBA" id="ARBA00022833"/>
    </source>
</evidence>
<evidence type="ECO:0000256" key="4">
    <source>
        <dbReference type="ARBA" id="ARBA00023125"/>
    </source>
</evidence>
<dbReference type="Proteomes" id="UP001521785">
    <property type="component" value="Unassembled WGS sequence"/>
</dbReference>
<sequence length="270" mass="30496">MFGEKLEEVIELPCPSPIYLRRQPITNIYEAQCSCHELRNASLLFIRQIGFSVVRRLHLTTEHLRHQSYLLESQAAWYQALHAFEQSQNVSKADNVIISSLKVTYFAIHTWTACAASISQTPFDAHLSQFRSLLYHAKTVLDSTSSTSTAPTKFAFEISIVPALFHAAARCRCPQTRRQAVALLALQPVREGLWDAQQYGVVAKRVIEIEEQSVDPATGWPAEQTRLYATVVNGDMDCHGGFSVYFLPVRWVGEFDDGGQQVTMHEHLIM</sequence>
<protein>
    <submittedName>
        <fullName evidence="7">Uncharacterized protein</fullName>
    </submittedName>
</protein>